<dbReference type="Gene3D" id="2.60.40.10">
    <property type="entry name" value="Immunoglobulins"/>
    <property type="match status" value="1"/>
</dbReference>
<name>A0A839E898_9MICO</name>
<feature type="region of interest" description="Disordered" evidence="4">
    <location>
        <begin position="296"/>
        <end position="334"/>
    </location>
</feature>
<feature type="chain" id="PRO_5032875983" description="exo-alpha-sialidase" evidence="5">
    <location>
        <begin position="40"/>
        <end position="675"/>
    </location>
</feature>
<dbReference type="GO" id="GO:0005737">
    <property type="term" value="C:cytoplasm"/>
    <property type="evidence" value="ECO:0007669"/>
    <property type="project" value="TreeGrafter"/>
</dbReference>
<comment type="caution">
    <text evidence="8">The sequence shown here is derived from an EMBL/GenBank/DDBJ whole genome shotgun (WGS) entry which is preliminary data.</text>
</comment>
<proteinExistence type="inferred from homology"/>
<evidence type="ECO:0000256" key="3">
    <source>
        <dbReference type="ARBA" id="ARBA00012733"/>
    </source>
</evidence>
<accession>A0A839E898</accession>
<evidence type="ECO:0000256" key="5">
    <source>
        <dbReference type="SAM" id="SignalP"/>
    </source>
</evidence>
<dbReference type="PANTHER" id="PTHR10628">
    <property type="entry name" value="SIALIDASE"/>
    <property type="match status" value="1"/>
</dbReference>
<dbReference type="GO" id="GO:0006689">
    <property type="term" value="P:ganglioside catabolic process"/>
    <property type="evidence" value="ECO:0007669"/>
    <property type="project" value="TreeGrafter"/>
</dbReference>
<evidence type="ECO:0000259" key="6">
    <source>
        <dbReference type="Pfam" id="PF10633"/>
    </source>
</evidence>
<dbReference type="GO" id="GO:0016020">
    <property type="term" value="C:membrane"/>
    <property type="evidence" value="ECO:0007669"/>
    <property type="project" value="TreeGrafter"/>
</dbReference>
<dbReference type="SUPFAM" id="SSF50939">
    <property type="entry name" value="Sialidases"/>
    <property type="match status" value="1"/>
</dbReference>
<keyword evidence="8" id="KW-0378">Hydrolase</keyword>
<organism evidence="8 9">
    <name type="scientific">Microcella alkalica</name>
    <dbReference type="NCBI Taxonomy" id="355930"/>
    <lineage>
        <taxon>Bacteria</taxon>
        <taxon>Bacillati</taxon>
        <taxon>Actinomycetota</taxon>
        <taxon>Actinomycetes</taxon>
        <taxon>Micrococcales</taxon>
        <taxon>Microbacteriaceae</taxon>
        <taxon>Microcella</taxon>
    </lineage>
</organism>
<dbReference type="GO" id="GO:0004308">
    <property type="term" value="F:exo-alpha-sialidase activity"/>
    <property type="evidence" value="ECO:0007669"/>
    <property type="project" value="UniProtKB-EC"/>
</dbReference>
<dbReference type="InterPro" id="IPR013783">
    <property type="entry name" value="Ig-like_fold"/>
</dbReference>
<feature type="domain" description="Sialidase" evidence="7">
    <location>
        <begin position="82"/>
        <end position="408"/>
    </location>
</feature>
<dbReference type="Pfam" id="PF13088">
    <property type="entry name" value="BNR_2"/>
    <property type="match status" value="1"/>
</dbReference>
<dbReference type="InterPro" id="IPR018905">
    <property type="entry name" value="A-galactase_NEW3"/>
</dbReference>
<dbReference type="InterPro" id="IPR011040">
    <property type="entry name" value="Sialidase"/>
</dbReference>
<sequence>MSLLLAQRPLPVRRASRWRLVLAAAVVAGVALPPTTSVALAVPAPTDPPGTFSSVNLAADRTADNFFYRIPALAHLGNGVVLASWDARPGSAADAPNPNSIMERRSTDNGRTWGPARIVAAGKQAHASGPRFGYSDPSYVVDRETGTVFNFFVYSKDQGFFGSAYGNDDENRQVISSAVISSTDGGLTWSEPRLITDVTKTAAGSVDAQGVYQPIAGDVRANFATSGEGIQLRYGQYAGRLIQQYAGSILQPDGTTRIQAYSVYSDDNGTTWQKGVPVGTGMDENKVVELSDGRVMMNSRDSDNGRQRKVAISTDGGRSYGPVTRDAELPDPTNNASIIRMHPDAPAGSAEARKLLFTNSNNGANGNRVNGAVRVSCDDGATWPGLRTIDPGFFAYSSATVLDGGLFGVLWERNYTNDMQFTTFDEKWINYLCAPLSAQPMTAEAGQPATLPVTIANQESATLSGSLEVISPADWTTTPTAVPAIQPGGSTVVDLALNVPAGLQGQQRLQLAFTAADGRVSQTTAVVDLPVASAGLTLTSTLTSAARDVTVNPYTAGDVLSYTIRVTSTSGFPTLVTPLSANFTSGFLPTACRWNNLPAFGAYNCTTPRVTLTQEDIDRGWFVPEFAMTTAPMSSTSSTTTFSHRGAAVALRDGVLSATIGGTRGDDGRDVVTGP</sequence>
<dbReference type="GO" id="GO:0009313">
    <property type="term" value="P:oligosaccharide catabolic process"/>
    <property type="evidence" value="ECO:0007669"/>
    <property type="project" value="TreeGrafter"/>
</dbReference>
<evidence type="ECO:0000313" key="9">
    <source>
        <dbReference type="Proteomes" id="UP000585905"/>
    </source>
</evidence>
<keyword evidence="9" id="KW-1185">Reference proteome</keyword>
<dbReference type="InterPro" id="IPR026856">
    <property type="entry name" value="Sialidase_fam"/>
</dbReference>
<reference evidence="8 9" key="1">
    <citation type="submission" date="2020-07" db="EMBL/GenBank/DDBJ databases">
        <title>Sequencing the genomes of 1000 actinobacteria strains.</title>
        <authorList>
            <person name="Klenk H.-P."/>
        </authorList>
    </citation>
    <scope>NUCLEOTIDE SEQUENCE [LARGE SCALE GENOMIC DNA]</scope>
    <source>
        <strain evidence="8 9">DSM 19663</strain>
    </source>
</reference>
<feature type="signal peptide" evidence="5">
    <location>
        <begin position="1"/>
        <end position="39"/>
    </location>
</feature>
<evidence type="ECO:0000256" key="1">
    <source>
        <dbReference type="ARBA" id="ARBA00000427"/>
    </source>
</evidence>
<evidence type="ECO:0000313" key="8">
    <source>
        <dbReference type="EMBL" id="MBA8848751.1"/>
    </source>
</evidence>
<dbReference type="CDD" id="cd15482">
    <property type="entry name" value="Sialidase_non-viral"/>
    <property type="match status" value="1"/>
</dbReference>
<dbReference type="EMBL" id="JACGWX010000006">
    <property type="protein sequence ID" value="MBA8848751.1"/>
    <property type="molecule type" value="Genomic_DNA"/>
</dbReference>
<dbReference type="Pfam" id="PF10633">
    <property type="entry name" value="NPCBM_assoc"/>
    <property type="match status" value="1"/>
</dbReference>
<comment type="similarity">
    <text evidence="2">Belongs to the glycosyl hydrolase 33 family.</text>
</comment>
<gene>
    <name evidence="8" type="ORF">FHX53_002361</name>
</gene>
<evidence type="ECO:0000259" key="7">
    <source>
        <dbReference type="Pfam" id="PF13088"/>
    </source>
</evidence>
<dbReference type="Proteomes" id="UP000585905">
    <property type="component" value="Unassembled WGS sequence"/>
</dbReference>
<protein>
    <recommendedName>
        <fullName evidence="3">exo-alpha-sialidase</fullName>
        <ecNumber evidence="3">3.2.1.18</ecNumber>
    </recommendedName>
</protein>
<dbReference type="EC" id="3.2.1.18" evidence="3"/>
<evidence type="ECO:0000256" key="4">
    <source>
        <dbReference type="SAM" id="MobiDB-lite"/>
    </source>
</evidence>
<comment type="catalytic activity">
    <reaction evidence="1">
        <text>Hydrolysis of alpha-(2-&gt;3)-, alpha-(2-&gt;6)-, alpha-(2-&gt;8)- glycosidic linkages of terminal sialic acid residues in oligosaccharides, glycoproteins, glycolipids, colominic acid and synthetic substrates.</text>
        <dbReference type="EC" id="3.2.1.18"/>
    </reaction>
</comment>
<evidence type="ECO:0000256" key="2">
    <source>
        <dbReference type="ARBA" id="ARBA00009348"/>
    </source>
</evidence>
<keyword evidence="5" id="KW-0732">Signal</keyword>
<dbReference type="InterPro" id="IPR036278">
    <property type="entry name" value="Sialidase_sf"/>
</dbReference>
<dbReference type="RefSeq" id="WP_182491512.1">
    <property type="nucleotide sequence ID" value="NZ_BAAAOV010000011.1"/>
</dbReference>
<dbReference type="AlphaFoldDB" id="A0A839E898"/>
<keyword evidence="8" id="KW-0326">Glycosidase</keyword>
<dbReference type="PANTHER" id="PTHR10628:SF30">
    <property type="entry name" value="EXO-ALPHA-SIALIDASE"/>
    <property type="match status" value="1"/>
</dbReference>
<feature type="domain" description="Alpha-galactosidase NEW3" evidence="6">
    <location>
        <begin position="443"/>
        <end position="510"/>
    </location>
</feature>
<dbReference type="Gene3D" id="2.120.10.10">
    <property type="match status" value="1"/>
</dbReference>